<feature type="domain" description="Zinc finger DksA/TraR C4-type" evidence="8">
    <location>
        <begin position="121"/>
        <end position="156"/>
    </location>
</feature>
<dbReference type="PANTHER" id="PTHR33823:SF2">
    <property type="entry name" value="RNA POLYMERASE-BINDING TRANSCRIPTION FACTOR DKSA"/>
    <property type="match status" value="1"/>
</dbReference>
<evidence type="ECO:0000256" key="4">
    <source>
        <dbReference type="ARBA" id="ARBA00022833"/>
    </source>
</evidence>
<feature type="zinc finger region" description="dksA C4-type" evidence="6">
    <location>
        <begin position="126"/>
        <end position="150"/>
    </location>
</feature>
<gene>
    <name evidence="5" type="primary">dksA</name>
    <name evidence="10" type="ORF">CLV74_101393</name>
</gene>
<dbReference type="GO" id="GO:0010468">
    <property type="term" value="P:regulation of gene expression"/>
    <property type="evidence" value="ECO:0007669"/>
    <property type="project" value="UniProtKB-UniRule"/>
</dbReference>
<dbReference type="PROSITE" id="PS01102">
    <property type="entry name" value="ZF_DKSA_1"/>
    <property type="match status" value="1"/>
</dbReference>
<reference evidence="10 11" key="1">
    <citation type="submission" date="2018-03" db="EMBL/GenBank/DDBJ databases">
        <title>Genomic Encyclopedia of Archaeal and Bacterial Type Strains, Phase II (KMG-II): from individual species to whole genera.</title>
        <authorList>
            <person name="Goeker M."/>
        </authorList>
    </citation>
    <scope>NUCLEOTIDE SEQUENCE [LARGE SCALE GENOMIC DNA]</scope>
    <source>
        <strain evidence="10 11">DSM 100212</strain>
    </source>
</reference>
<comment type="similarity">
    <text evidence="5">Belongs to the DksA family.</text>
</comment>
<evidence type="ECO:0000256" key="1">
    <source>
        <dbReference type="ARBA" id="ARBA00022490"/>
    </source>
</evidence>
<dbReference type="Proteomes" id="UP000238392">
    <property type="component" value="Unassembled WGS sequence"/>
</dbReference>
<dbReference type="Pfam" id="PF21157">
    <property type="entry name" value="DksA_N"/>
    <property type="match status" value="1"/>
</dbReference>
<comment type="subcellular location">
    <subcellularLocation>
        <location evidence="5">Cytoplasm</location>
    </subcellularLocation>
</comment>
<dbReference type="NCBIfam" id="TIGR02420">
    <property type="entry name" value="dksA"/>
    <property type="match status" value="1"/>
</dbReference>
<keyword evidence="2 5" id="KW-0479">Metal-binding</keyword>
<dbReference type="GO" id="GO:0005737">
    <property type="term" value="C:cytoplasm"/>
    <property type="evidence" value="ECO:0007669"/>
    <property type="project" value="UniProtKB-SubCell"/>
</dbReference>
<keyword evidence="1 5" id="KW-0963">Cytoplasm</keyword>
<evidence type="ECO:0000256" key="6">
    <source>
        <dbReference type="PROSITE-ProRule" id="PRU00510"/>
    </source>
</evidence>
<dbReference type="InterPro" id="IPR037187">
    <property type="entry name" value="DnaK_N"/>
</dbReference>
<dbReference type="SUPFAM" id="SSF109635">
    <property type="entry name" value="DnaK suppressor protein DksA, alpha-hairpin domain"/>
    <property type="match status" value="1"/>
</dbReference>
<proteinExistence type="inferred from homology"/>
<evidence type="ECO:0000259" key="8">
    <source>
        <dbReference type="Pfam" id="PF01258"/>
    </source>
</evidence>
<dbReference type="EMBL" id="PVTQ01000001">
    <property type="protein sequence ID" value="PRY94257.1"/>
    <property type="molecule type" value="Genomic_DNA"/>
</dbReference>
<name>A0A2T0X5R4_9RHOB</name>
<dbReference type="HAMAP" id="MF_00926">
    <property type="entry name" value="DksA"/>
    <property type="match status" value="1"/>
</dbReference>
<sequence>MHGKGAHMSDNSSTSDEGYIEGAEMKAESFLPDDYQPAEDEPFMNDRQLEYFRRKLVTWKNEILEDSRETIETLQGSTRNIPDLTDRASEETDRALELRTRDRQRKLVAKIESALRRIENGEYGYCEVTGEPISLKRLDARPIATMSLEAQERHERREKVHRDD</sequence>
<dbReference type="InterPro" id="IPR020458">
    <property type="entry name" value="Znf_DskA_TraR_CS"/>
</dbReference>
<evidence type="ECO:0000256" key="5">
    <source>
        <dbReference type="HAMAP-Rule" id="MF_00926"/>
    </source>
</evidence>
<dbReference type="Pfam" id="PF01258">
    <property type="entry name" value="zf-dskA_traR"/>
    <property type="match status" value="1"/>
</dbReference>
<evidence type="ECO:0000256" key="7">
    <source>
        <dbReference type="SAM" id="MobiDB-lite"/>
    </source>
</evidence>
<feature type="region of interest" description="Disordered" evidence="7">
    <location>
        <begin position="73"/>
        <end position="92"/>
    </location>
</feature>
<dbReference type="InterPro" id="IPR012784">
    <property type="entry name" value="DksA_RNA_pol-bd"/>
</dbReference>
<dbReference type="PROSITE" id="PS51128">
    <property type="entry name" value="ZF_DKSA_2"/>
    <property type="match status" value="1"/>
</dbReference>
<dbReference type="GO" id="GO:0008270">
    <property type="term" value="F:zinc ion binding"/>
    <property type="evidence" value="ECO:0007669"/>
    <property type="project" value="UniProtKB-UniRule"/>
</dbReference>
<dbReference type="Gene3D" id="1.20.120.910">
    <property type="entry name" value="DksA, coiled-coil domain"/>
    <property type="match status" value="1"/>
</dbReference>
<dbReference type="SUPFAM" id="SSF57716">
    <property type="entry name" value="Glucocorticoid receptor-like (DNA-binding domain)"/>
    <property type="match status" value="1"/>
</dbReference>
<dbReference type="InterPro" id="IPR000962">
    <property type="entry name" value="Znf_DskA_TraR"/>
</dbReference>
<feature type="region of interest" description="Disordered" evidence="7">
    <location>
        <begin position="1"/>
        <end position="41"/>
    </location>
</feature>
<comment type="caution">
    <text evidence="10">The sequence shown here is derived from an EMBL/GenBank/DDBJ whole genome shotgun (WGS) entry which is preliminary data.</text>
</comment>
<evidence type="ECO:0000313" key="11">
    <source>
        <dbReference type="Proteomes" id="UP000238392"/>
    </source>
</evidence>
<comment type="subunit">
    <text evidence="5">Interacts directly with the RNA polymerase.</text>
</comment>
<evidence type="ECO:0000256" key="3">
    <source>
        <dbReference type="ARBA" id="ARBA00022771"/>
    </source>
</evidence>
<feature type="domain" description="DnaK suppressor protein DksA N-terminal" evidence="9">
    <location>
        <begin position="48"/>
        <end position="118"/>
    </location>
</feature>
<accession>A0A2T0X5R4</accession>
<organism evidence="10 11">
    <name type="scientific">Donghicola tyrosinivorans</name>
    <dbReference type="NCBI Taxonomy" id="1652492"/>
    <lineage>
        <taxon>Bacteria</taxon>
        <taxon>Pseudomonadati</taxon>
        <taxon>Pseudomonadota</taxon>
        <taxon>Alphaproteobacteria</taxon>
        <taxon>Rhodobacterales</taxon>
        <taxon>Roseobacteraceae</taxon>
        <taxon>Donghicola</taxon>
    </lineage>
</organism>
<evidence type="ECO:0000259" key="9">
    <source>
        <dbReference type="Pfam" id="PF21157"/>
    </source>
</evidence>
<evidence type="ECO:0000256" key="2">
    <source>
        <dbReference type="ARBA" id="ARBA00022723"/>
    </source>
</evidence>
<dbReference type="AlphaFoldDB" id="A0A2T0X5R4"/>
<comment type="function">
    <text evidence="5">Transcription factor that acts by binding directly to the RNA polymerase (RNAP). Required for negative regulation of rRNA expression and positive regulation of several amino acid biosynthesis promoters.</text>
</comment>
<comment type="caution">
    <text evidence="5">Lacks conserved residue(s) required for the propagation of feature annotation.</text>
</comment>
<keyword evidence="11" id="KW-1185">Reference proteome</keyword>
<dbReference type="InterPro" id="IPR048489">
    <property type="entry name" value="DksA_N"/>
</dbReference>
<protein>
    <recommendedName>
        <fullName evidence="5">RNA polymerase-binding transcription factor DksA</fullName>
    </recommendedName>
</protein>
<keyword evidence="3 5" id="KW-0863">Zinc-finger</keyword>
<evidence type="ECO:0000313" key="10">
    <source>
        <dbReference type="EMBL" id="PRY94257.1"/>
    </source>
</evidence>
<keyword evidence="4 5" id="KW-0862">Zinc</keyword>
<dbReference type="PANTHER" id="PTHR33823">
    <property type="entry name" value="RNA POLYMERASE-BINDING TRANSCRIPTION FACTOR DKSA-RELATED"/>
    <property type="match status" value="1"/>
</dbReference>